<dbReference type="AlphaFoldDB" id="A0A918M1E6"/>
<reference evidence="1" key="2">
    <citation type="submission" date="2020-09" db="EMBL/GenBank/DDBJ databases">
        <authorList>
            <person name="Sun Q."/>
            <person name="Ohkuma M."/>
        </authorList>
    </citation>
    <scope>NUCLEOTIDE SEQUENCE</scope>
    <source>
        <strain evidence="1">JCM 4125</strain>
    </source>
</reference>
<keyword evidence="2" id="KW-1185">Reference proteome</keyword>
<evidence type="ECO:0000313" key="1">
    <source>
        <dbReference type="EMBL" id="GGT94309.1"/>
    </source>
</evidence>
<evidence type="ECO:0000313" key="2">
    <source>
        <dbReference type="Proteomes" id="UP000646776"/>
    </source>
</evidence>
<accession>A0A918M1E6</accession>
<dbReference type="Proteomes" id="UP000646776">
    <property type="component" value="Unassembled WGS sequence"/>
</dbReference>
<reference evidence="1" key="1">
    <citation type="journal article" date="2014" name="Int. J. Syst. Evol. Microbiol.">
        <title>Complete genome sequence of Corynebacterium casei LMG S-19264T (=DSM 44701T), isolated from a smear-ripened cheese.</title>
        <authorList>
            <consortium name="US DOE Joint Genome Institute (JGI-PGF)"/>
            <person name="Walter F."/>
            <person name="Albersmeier A."/>
            <person name="Kalinowski J."/>
            <person name="Ruckert C."/>
        </authorList>
    </citation>
    <scope>NUCLEOTIDE SEQUENCE</scope>
    <source>
        <strain evidence="1">JCM 4125</strain>
    </source>
</reference>
<organism evidence="1 2">
    <name type="scientific">Streptomyces phaeofaciens</name>
    <dbReference type="NCBI Taxonomy" id="68254"/>
    <lineage>
        <taxon>Bacteria</taxon>
        <taxon>Bacillati</taxon>
        <taxon>Actinomycetota</taxon>
        <taxon>Actinomycetes</taxon>
        <taxon>Kitasatosporales</taxon>
        <taxon>Streptomycetaceae</taxon>
        <taxon>Streptomyces</taxon>
    </lineage>
</organism>
<comment type="caution">
    <text evidence="1">The sequence shown here is derived from an EMBL/GenBank/DDBJ whole genome shotgun (WGS) entry which is preliminary data.</text>
</comment>
<proteinExistence type="predicted"/>
<sequence>MFPRGRIWGWIGFEYQGRLMIDVAALRQPRSQHWVASQSGVSRQTLRNLSRIGLLPPAQQLTGADVVVARCAHALGATRSTNRREQAGEWTAAAQERDRKLIKTVRSLLNSGQFDARTTIVVYPDKCEATAALEAVSEWMHTGEAAEHLVLLPVGKWALAVPGAAEEAANEGVLVA</sequence>
<name>A0A918M1E6_9ACTN</name>
<dbReference type="EMBL" id="BMSA01000045">
    <property type="protein sequence ID" value="GGT94309.1"/>
    <property type="molecule type" value="Genomic_DNA"/>
</dbReference>
<protein>
    <submittedName>
        <fullName evidence="1">Uncharacterized protein</fullName>
    </submittedName>
</protein>
<gene>
    <name evidence="1" type="ORF">GCM10010226_85110</name>
</gene>